<feature type="transmembrane region" description="Helical" evidence="14">
    <location>
        <begin position="162"/>
        <end position="185"/>
    </location>
</feature>
<protein>
    <recommendedName>
        <fullName evidence="12">Large ribosomal subunit protein uL16m</fullName>
    </recommendedName>
    <alternativeName>
        <fullName evidence="13">39S ribosomal protein L16, mitochondrial</fullName>
    </alternativeName>
</protein>
<evidence type="ECO:0000256" key="6">
    <source>
        <dbReference type="ARBA" id="ARBA00022946"/>
    </source>
</evidence>
<evidence type="ECO:0000256" key="7">
    <source>
        <dbReference type="ARBA" id="ARBA00022980"/>
    </source>
</evidence>
<gene>
    <name evidence="15" type="ORF">DGAL_LOCUS437</name>
</gene>
<reference evidence="15" key="1">
    <citation type="submission" date="2021-11" db="EMBL/GenBank/DDBJ databases">
        <authorList>
            <person name="Schell T."/>
        </authorList>
    </citation>
    <scope>NUCLEOTIDE SEQUENCE</scope>
    <source>
        <strain evidence="15">M5</strain>
    </source>
</reference>
<dbReference type="GO" id="GO:0050909">
    <property type="term" value="P:sensory perception of taste"/>
    <property type="evidence" value="ECO:0007669"/>
    <property type="project" value="InterPro"/>
</dbReference>
<evidence type="ECO:0000256" key="2">
    <source>
        <dbReference type="ARBA" id="ARBA00004651"/>
    </source>
</evidence>
<evidence type="ECO:0000256" key="14">
    <source>
        <dbReference type="SAM" id="Phobius"/>
    </source>
</evidence>
<comment type="caution">
    <text evidence="15">The sequence shown here is derived from an EMBL/GenBank/DDBJ whole genome shotgun (WGS) entry which is preliminary data.</text>
</comment>
<dbReference type="GO" id="GO:0003735">
    <property type="term" value="F:structural constituent of ribosome"/>
    <property type="evidence" value="ECO:0007669"/>
    <property type="project" value="InterPro"/>
</dbReference>
<dbReference type="InterPro" id="IPR000114">
    <property type="entry name" value="Ribosomal_uL16_bact-type"/>
</dbReference>
<dbReference type="InterPro" id="IPR047873">
    <property type="entry name" value="Ribosomal_uL16"/>
</dbReference>
<dbReference type="GO" id="GO:0005743">
    <property type="term" value="C:mitochondrial inner membrane"/>
    <property type="evidence" value="ECO:0007669"/>
    <property type="project" value="UniProtKB-ARBA"/>
</dbReference>
<evidence type="ECO:0000256" key="1">
    <source>
        <dbReference type="ARBA" id="ARBA00004173"/>
    </source>
</evidence>
<dbReference type="PANTHER" id="PTHR12220">
    <property type="entry name" value="50S/60S RIBOSOMAL PROTEIN L16"/>
    <property type="match status" value="1"/>
</dbReference>
<proteinExistence type="inferred from homology"/>
<keyword evidence="4" id="KW-1003">Cell membrane</keyword>
<dbReference type="GO" id="GO:0019843">
    <property type="term" value="F:rRNA binding"/>
    <property type="evidence" value="ECO:0007669"/>
    <property type="project" value="InterPro"/>
</dbReference>
<feature type="transmembrane region" description="Helical" evidence="14">
    <location>
        <begin position="72"/>
        <end position="101"/>
    </location>
</feature>
<dbReference type="PANTHER" id="PTHR12220:SF13">
    <property type="entry name" value="LARGE RIBOSOMAL SUBUNIT PROTEIN UL16M"/>
    <property type="match status" value="1"/>
</dbReference>
<organism evidence="15 16">
    <name type="scientific">Daphnia galeata</name>
    <dbReference type="NCBI Taxonomy" id="27404"/>
    <lineage>
        <taxon>Eukaryota</taxon>
        <taxon>Metazoa</taxon>
        <taxon>Ecdysozoa</taxon>
        <taxon>Arthropoda</taxon>
        <taxon>Crustacea</taxon>
        <taxon>Branchiopoda</taxon>
        <taxon>Diplostraca</taxon>
        <taxon>Cladocera</taxon>
        <taxon>Anomopoda</taxon>
        <taxon>Daphniidae</taxon>
        <taxon>Daphnia</taxon>
    </lineage>
</organism>
<dbReference type="SUPFAM" id="SSF54686">
    <property type="entry name" value="Ribosomal protein L16p/L10e"/>
    <property type="match status" value="1"/>
</dbReference>
<keyword evidence="7" id="KW-0689">Ribosomal protein</keyword>
<keyword evidence="16" id="KW-1185">Reference proteome</keyword>
<evidence type="ECO:0000256" key="13">
    <source>
        <dbReference type="ARBA" id="ARBA00035440"/>
    </source>
</evidence>
<name>A0A8J2WEA3_9CRUS</name>
<evidence type="ECO:0000256" key="9">
    <source>
        <dbReference type="ARBA" id="ARBA00023128"/>
    </source>
</evidence>
<dbReference type="Pfam" id="PF00252">
    <property type="entry name" value="Ribosomal_L16"/>
    <property type="match status" value="1"/>
</dbReference>
<dbReference type="Gene3D" id="3.90.1170.10">
    <property type="entry name" value="Ribosomal protein L10e/L16"/>
    <property type="match status" value="1"/>
</dbReference>
<dbReference type="InterPro" id="IPR013604">
    <property type="entry name" value="7TM_chemorcpt"/>
</dbReference>
<keyword evidence="5 14" id="KW-0812">Transmembrane</keyword>
<evidence type="ECO:0000256" key="5">
    <source>
        <dbReference type="ARBA" id="ARBA00022692"/>
    </source>
</evidence>
<dbReference type="FunFam" id="3.90.1170.10:FF:000005">
    <property type="entry name" value="39S ribosomal protein L16, mitochondrial"/>
    <property type="match status" value="1"/>
</dbReference>
<dbReference type="InterPro" id="IPR036920">
    <property type="entry name" value="Ribosomal_uL16_sf"/>
</dbReference>
<dbReference type="InterPro" id="IPR016180">
    <property type="entry name" value="Ribosomal_uL16_dom"/>
</dbReference>
<evidence type="ECO:0000256" key="11">
    <source>
        <dbReference type="ARBA" id="ARBA00023274"/>
    </source>
</evidence>
<dbReference type="Proteomes" id="UP000789390">
    <property type="component" value="Unassembled WGS sequence"/>
</dbReference>
<dbReference type="OrthoDB" id="268521at2759"/>
<keyword evidence="6" id="KW-0809">Transit peptide</keyword>
<dbReference type="CDD" id="cd01433">
    <property type="entry name" value="Ribosomal_L16_L10e"/>
    <property type="match status" value="1"/>
</dbReference>
<sequence>MLHYHKLRKAVEAVLEVEKLFGENMIAQYRTSAITTRIAMGSILIVTVNIGGLIVMYPVLKSYVTPNTDTLSITVALIISTLLNVMFDSTFLFIHLCYYIISHYIQLVLRNFNQEEEGYEQLISNRGTPRKESIESLRRNVKIFHYLCRASSELNDVFSLPAFFILTTKLLFVITVSYVFIYNFFHPNYFLEDYSMAFPYMFVMDSVRIFVLLASADMPVNQVRLLHERVTEISCTGSSQTSAENIATMSTLLQIDEDRIRLSAIGLFKVGIHLVPTVRLLKQAAHSRVMIQVAGMKNFQPPPDYSDIELPEKPKLQYKDKVPTYAPNMKPPKMAKRLNLMRGPEPIHTEFIHKQYGIVALCGGRLNYGHLEMIRMTINRKMDATKMFAVWRVDAPWQPLTRKGQGKRMGGGKGAIDHYVTPIKAGRVIVEVGGKCEFEQVFPFLNEVAHILPFKAKATSYQLMQDEKIEEQRLQAANINPYTPQYVIRNNMGGCHSWISPFDKKWFFKYV</sequence>
<dbReference type="EMBL" id="CAKKLH010000002">
    <property type="protein sequence ID" value="CAH0098385.1"/>
    <property type="molecule type" value="Genomic_DNA"/>
</dbReference>
<evidence type="ECO:0000313" key="16">
    <source>
        <dbReference type="Proteomes" id="UP000789390"/>
    </source>
</evidence>
<evidence type="ECO:0000313" key="15">
    <source>
        <dbReference type="EMBL" id="CAH0098385.1"/>
    </source>
</evidence>
<evidence type="ECO:0000256" key="12">
    <source>
        <dbReference type="ARBA" id="ARBA00035302"/>
    </source>
</evidence>
<comment type="subcellular location">
    <subcellularLocation>
        <location evidence="2">Cell membrane</location>
        <topology evidence="2">Multi-pass membrane protein</topology>
    </subcellularLocation>
    <subcellularLocation>
        <location evidence="1">Mitochondrion</location>
    </subcellularLocation>
</comment>
<dbReference type="GO" id="GO:0032543">
    <property type="term" value="P:mitochondrial translation"/>
    <property type="evidence" value="ECO:0007669"/>
    <property type="project" value="TreeGrafter"/>
</dbReference>
<evidence type="ECO:0000256" key="4">
    <source>
        <dbReference type="ARBA" id="ARBA00022475"/>
    </source>
</evidence>
<keyword evidence="11" id="KW-0687">Ribonucleoprotein</keyword>
<accession>A0A8J2WEA3</accession>
<dbReference type="GO" id="GO:0005886">
    <property type="term" value="C:plasma membrane"/>
    <property type="evidence" value="ECO:0007669"/>
    <property type="project" value="UniProtKB-SubCell"/>
</dbReference>
<dbReference type="Pfam" id="PF08395">
    <property type="entry name" value="7tm_7"/>
    <property type="match status" value="1"/>
</dbReference>
<keyword evidence="8 14" id="KW-1133">Transmembrane helix</keyword>
<keyword evidence="9" id="KW-0496">Mitochondrion</keyword>
<comment type="similarity">
    <text evidence="3">Belongs to the universal ribosomal protein uL16 family.</text>
</comment>
<feature type="transmembrane region" description="Helical" evidence="14">
    <location>
        <begin position="38"/>
        <end position="60"/>
    </location>
</feature>
<keyword evidence="10 14" id="KW-0472">Membrane</keyword>
<evidence type="ECO:0000256" key="3">
    <source>
        <dbReference type="ARBA" id="ARBA00008931"/>
    </source>
</evidence>
<evidence type="ECO:0000256" key="10">
    <source>
        <dbReference type="ARBA" id="ARBA00023136"/>
    </source>
</evidence>
<dbReference type="GO" id="GO:0005762">
    <property type="term" value="C:mitochondrial large ribosomal subunit"/>
    <property type="evidence" value="ECO:0007669"/>
    <property type="project" value="TreeGrafter"/>
</dbReference>
<evidence type="ECO:0000256" key="8">
    <source>
        <dbReference type="ARBA" id="ARBA00022989"/>
    </source>
</evidence>
<dbReference type="AlphaFoldDB" id="A0A8J2WEA3"/>